<dbReference type="InParanoid" id="G4TS65"/>
<reference evidence="1 2" key="1">
    <citation type="journal article" date="2011" name="PLoS Pathog.">
        <title>Endophytic Life Strategies Decoded by Genome and Transcriptome Analyses of the Mutualistic Root Symbiont Piriformospora indica.</title>
        <authorList>
            <person name="Zuccaro A."/>
            <person name="Lahrmann U."/>
            <person name="Guldener U."/>
            <person name="Langen G."/>
            <person name="Pfiffi S."/>
            <person name="Biedenkopf D."/>
            <person name="Wong P."/>
            <person name="Samans B."/>
            <person name="Grimm C."/>
            <person name="Basiewicz M."/>
            <person name="Murat C."/>
            <person name="Martin F."/>
            <person name="Kogel K.H."/>
        </authorList>
    </citation>
    <scope>NUCLEOTIDE SEQUENCE [LARGE SCALE GENOMIC DNA]</scope>
    <source>
        <strain evidence="1 2">DSM 11827</strain>
    </source>
</reference>
<comment type="caution">
    <text evidence="1">The sequence shown here is derived from an EMBL/GenBank/DDBJ whole genome shotgun (WGS) entry which is preliminary data.</text>
</comment>
<sequence>MSAYAETADDYHVDPVLLSHVCRTWREIVLGAPTLWQVFQIYLNQKPSVIKSFWFAMSDRVKQLPVRLELIDRPNIFHHELVISIIRNMLAITDVNIDQVYLSVIRQPYALPVASYLKLFTRSLQLVHVVASQEPRLSVEGHITIPEETWFDGICIYVDIRRILEILPPTNSLILEDIAFEPKSQGSYSSGLAKLKALTLTTSRYSSIELWHLLRECGRLEYLRLDGDIEIMDAPLPDDTALETITTLEVESLGYFCEDLTPPVFPNLRELVTNLGEPLYMQQFLSVNSTPKRLCVFQSISLSLDFLSRSLPHLREALLCDIDLSTFYTASSDTEWNLEQLQELTVDFFDKSLDPGEVERVIQHRMLRMQLPSSVVTLEKFSIVLPLPMADVEATPKWQNSQLLRCAEVETGKEAVQYTWSVDW</sequence>
<proteinExistence type="predicted"/>
<name>G4TS65_SERID</name>
<accession>G4TS65</accession>
<keyword evidence="2" id="KW-1185">Reference proteome</keyword>
<protein>
    <recommendedName>
        <fullName evidence="3">F-box domain-containing protein</fullName>
    </recommendedName>
</protein>
<evidence type="ECO:0008006" key="3">
    <source>
        <dbReference type="Google" id="ProtNLM"/>
    </source>
</evidence>
<evidence type="ECO:0000313" key="1">
    <source>
        <dbReference type="EMBL" id="CCA74158.1"/>
    </source>
</evidence>
<dbReference type="AlphaFoldDB" id="G4TS65"/>
<evidence type="ECO:0000313" key="2">
    <source>
        <dbReference type="Proteomes" id="UP000007148"/>
    </source>
</evidence>
<dbReference type="EMBL" id="CAFZ01000284">
    <property type="protein sequence ID" value="CCA74158.1"/>
    <property type="molecule type" value="Genomic_DNA"/>
</dbReference>
<gene>
    <name evidence="1" type="ORF">PIIN_08111</name>
</gene>
<dbReference type="OrthoDB" id="2269034at2759"/>
<dbReference type="Proteomes" id="UP000007148">
    <property type="component" value="Unassembled WGS sequence"/>
</dbReference>
<organism evidence="1 2">
    <name type="scientific">Serendipita indica (strain DSM 11827)</name>
    <name type="common">Root endophyte fungus</name>
    <name type="synonym">Piriformospora indica</name>
    <dbReference type="NCBI Taxonomy" id="1109443"/>
    <lineage>
        <taxon>Eukaryota</taxon>
        <taxon>Fungi</taxon>
        <taxon>Dikarya</taxon>
        <taxon>Basidiomycota</taxon>
        <taxon>Agaricomycotina</taxon>
        <taxon>Agaricomycetes</taxon>
        <taxon>Sebacinales</taxon>
        <taxon>Serendipitaceae</taxon>
        <taxon>Serendipita</taxon>
    </lineage>
</organism>
<dbReference type="HOGENOM" id="CLU_647434_0_0_1"/>